<evidence type="ECO:0000256" key="5">
    <source>
        <dbReference type="ARBA" id="ARBA00023136"/>
    </source>
</evidence>
<organism evidence="8 9">
    <name type="scientific">Ambrosia artemisiifolia</name>
    <name type="common">Common ragweed</name>
    <dbReference type="NCBI Taxonomy" id="4212"/>
    <lineage>
        <taxon>Eukaryota</taxon>
        <taxon>Viridiplantae</taxon>
        <taxon>Streptophyta</taxon>
        <taxon>Embryophyta</taxon>
        <taxon>Tracheophyta</taxon>
        <taxon>Spermatophyta</taxon>
        <taxon>Magnoliopsida</taxon>
        <taxon>eudicotyledons</taxon>
        <taxon>Gunneridae</taxon>
        <taxon>Pentapetalae</taxon>
        <taxon>asterids</taxon>
        <taxon>campanulids</taxon>
        <taxon>Asterales</taxon>
        <taxon>Asteraceae</taxon>
        <taxon>Asteroideae</taxon>
        <taxon>Heliantheae alliance</taxon>
        <taxon>Heliantheae</taxon>
        <taxon>Ambrosia</taxon>
    </lineage>
</organism>
<dbReference type="InterPro" id="IPR006876">
    <property type="entry name" value="LMBR1-like_membr_prot"/>
</dbReference>
<evidence type="ECO:0000256" key="2">
    <source>
        <dbReference type="ARBA" id="ARBA00010487"/>
    </source>
</evidence>
<dbReference type="PANTHER" id="PTHR21355">
    <property type="entry name" value="G-PROTEIN COUPLED RECEPTOR-ASSOCIATED PROTEIN LMBRD2"/>
    <property type="match status" value="1"/>
</dbReference>
<dbReference type="Pfam" id="PF04791">
    <property type="entry name" value="LMBR1"/>
    <property type="match status" value="2"/>
</dbReference>
<evidence type="ECO:0000256" key="7">
    <source>
        <dbReference type="SAM" id="Phobius"/>
    </source>
</evidence>
<dbReference type="Proteomes" id="UP001206925">
    <property type="component" value="Unassembled WGS sequence"/>
</dbReference>
<name>A0AAD5G7G9_AMBAR</name>
<evidence type="ECO:0000256" key="1">
    <source>
        <dbReference type="ARBA" id="ARBA00004141"/>
    </source>
</evidence>
<dbReference type="AlphaFoldDB" id="A0AAD5G7G9"/>
<dbReference type="InterPro" id="IPR051584">
    <property type="entry name" value="GPCR-associated_LMBR1"/>
</dbReference>
<evidence type="ECO:0008006" key="10">
    <source>
        <dbReference type="Google" id="ProtNLM"/>
    </source>
</evidence>
<protein>
    <recommendedName>
        <fullName evidence="10">LMBR1-like membrane protein</fullName>
    </recommendedName>
</protein>
<evidence type="ECO:0000313" key="9">
    <source>
        <dbReference type="Proteomes" id="UP001206925"/>
    </source>
</evidence>
<comment type="similarity">
    <text evidence="2">Belongs to the LIMR family.</text>
</comment>
<gene>
    <name evidence="8" type="ORF">M8C21_033178</name>
</gene>
<feature type="transmembrane region" description="Helical" evidence="7">
    <location>
        <begin position="348"/>
        <end position="365"/>
    </location>
</feature>
<keyword evidence="5 7" id="KW-0472">Membrane</keyword>
<comment type="caution">
    <text evidence="8">The sequence shown here is derived from an EMBL/GenBank/DDBJ whole genome shotgun (WGS) entry which is preliminary data.</text>
</comment>
<proteinExistence type="inferred from homology"/>
<dbReference type="PANTHER" id="PTHR21355:SF14">
    <property type="entry name" value="LMBR1 INTEGRAL MEMBRANE-LIKE PROTEIN"/>
    <property type="match status" value="1"/>
</dbReference>
<keyword evidence="4 7" id="KW-1133">Transmembrane helix</keyword>
<evidence type="ECO:0000313" key="8">
    <source>
        <dbReference type="EMBL" id="KAI7731920.1"/>
    </source>
</evidence>
<evidence type="ECO:0000256" key="3">
    <source>
        <dbReference type="ARBA" id="ARBA00022692"/>
    </source>
</evidence>
<feature type="region of interest" description="Disordered" evidence="6">
    <location>
        <begin position="543"/>
        <end position="565"/>
    </location>
</feature>
<feature type="transmembrane region" description="Helical" evidence="7">
    <location>
        <begin position="30"/>
        <end position="54"/>
    </location>
</feature>
<keyword evidence="9" id="KW-1185">Reference proteome</keyword>
<evidence type="ECO:0000256" key="4">
    <source>
        <dbReference type="ARBA" id="ARBA00022989"/>
    </source>
</evidence>
<accession>A0AAD5G7G9</accession>
<dbReference type="GO" id="GO:0016020">
    <property type="term" value="C:membrane"/>
    <property type="evidence" value="ECO:0007669"/>
    <property type="project" value="UniProtKB-SubCell"/>
</dbReference>
<keyword evidence="3 7" id="KW-0812">Transmembrane</keyword>
<reference evidence="8" key="1">
    <citation type="submission" date="2022-06" db="EMBL/GenBank/DDBJ databases">
        <title>Uncovering the hologenomic basis of an extraordinary plant invasion.</title>
        <authorList>
            <person name="Bieker V.C."/>
            <person name="Martin M.D."/>
            <person name="Gilbert T."/>
            <person name="Hodgins K."/>
            <person name="Battlay P."/>
            <person name="Petersen B."/>
            <person name="Wilson J."/>
        </authorList>
    </citation>
    <scope>NUCLEOTIDE SEQUENCE</scope>
    <source>
        <strain evidence="8">AA19_3_7</strain>
        <tissue evidence="8">Leaf</tissue>
    </source>
</reference>
<dbReference type="EMBL" id="JAMZMK010010357">
    <property type="protein sequence ID" value="KAI7731920.1"/>
    <property type="molecule type" value="Genomic_DNA"/>
</dbReference>
<feature type="transmembrane region" description="Helical" evidence="7">
    <location>
        <begin position="236"/>
        <end position="256"/>
    </location>
</feature>
<evidence type="ECO:0000256" key="6">
    <source>
        <dbReference type="SAM" id="MobiDB-lite"/>
    </source>
</evidence>
<sequence length="565" mass="64219">MDKLFGYVTVLLVHMELRWQDVLVDRSGGIMGFAMACSNTFGLVTGAFLLGFGLSEIPKGIWINADYITRQKVLSHKVARAALKLDDAHQNLSNAIVVAQATSKQMSKRDPLRPYMDIIDKMLMNMLNEDPSFKPQGGRLGENDMDYDTDEKSMATLRRQLRIAKAEYYRSKSEYMNFVMEALELEDTLKSYEHRDATGWKYISSFRPERPGKIGLCLDRVELVWRCIMRKQLKKLSAIILGCMTAAILLAEATILPSGVDFSLFSILINAVQTNEVLVQIDFLLTYSKSNKFSQPFDDMLVARYAPPISYNFLNLINLPRNATTVFERRMGKIDDAVPFFGQNFNRIYPLIMVVYTVMVASNFFDRIMSYFGNWKIFRLGNEEEADDLDGFDPSGLMILQKERSSISRGHKVGEFVIPLARYFNDTTTDIESGSNNMFASNSNSTLSIEEGTSNKYKALRTGQTVTQPSSDINVATDTDPIMRNEQQSRITSTWMSMKTNLQNFKSNMAARRFMPLRQSQDLQEPQHQDSSESLDEIFARITKAPRNDSEDLDSYAVGPSRHGR</sequence>
<comment type="subcellular location">
    <subcellularLocation>
        <location evidence="1">Membrane</location>
        <topology evidence="1">Multi-pass membrane protein</topology>
    </subcellularLocation>
</comment>